<dbReference type="AlphaFoldDB" id="A0A813I8C7"/>
<gene>
    <name evidence="2" type="ORF">PGLA2088_LOCUS4882</name>
</gene>
<dbReference type="Proteomes" id="UP000626109">
    <property type="component" value="Unassembled WGS sequence"/>
</dbReference>
<keyword evidence="1" id="KW-0812">Transmembrane</keyword>
<organism evidence="2 3">
    <name type="scientific">Polarella glacialis</name>
    <name type="common">Dinoflagellate</name>
    <dbReference type="NCBI Taxonomy" id="89957"/>
    <lineage>
        <taxon>Eukaryota</taxon>
        <taxon>Sar</taxon>
        <taxon>Alveolata</taxon>
        <taxon>Dinophyceae</taxon>
        <taxon>Suessiales</taxon>
        <taxon>Suessiaceae</taxon>
        <taxon>Polarella</taxon>
    </lineage>
</organism>
<protein>
    <submittedName>
        <fullName evidence="2">Uncharacterized protein</fullName>
    </submittedName>
</protein>
<keyword evidence="1" id="KW-1133">Transmembrane helix</keyword>
<feature type="transmembrane region" description="Helical" evidence="1">
    <location>
        <begin position="41"/>
        <end position="69"/>
    </location>
</feature>
<keyword evidence="1" id="KW-0472">Membrane</keyword>
<sequence length="113" mass="11944">MSSRQANLVGKACRPKQANLVGQALDSTSRLLPIVLVSFKFVAVVVAVADVAVADVVVVVVVVFVVVLFQRGAKSSSNKALKSMGQSPPVLASMVLLFLLLLLLLLLNLQSFP</sequence>
<evidence type="ECO:0000313" key="3">
    <source>
        <dbReference type="Proteomes" id="UP000626109"/>
    </source>
</evidence>
<evidence type="ECO:0000313" key="2">
    <source>
        <dbReference type="EMBL" id="CAE8646518.1"/>
    </source>
</evidence>
<accession>A0A813I8C7</accession>
<evidence type="ECO:0000256" key="1">
    <source>
        <dbReference type="SAM" id="Phobius"/>
    </source>
</evidence>
<feature type="transmembrane region" description="Helical" evidence="1">
    <location>
        <begin position="90"/>
        <end position="109"/>
    </location>
</feature>
<comment type="caution">
    <text evidence="2">The sequence shown here is derived from an EMBL/GenBank/DDBJ whole genome shotgun (WGS) entry which is preliminary data.</text>
</comment>
<proteinExistence type="predicted"/>
<name>A0A813I8C7_POLGL</name>
<dbReference type="EMBL" id="CAJNNW010004535">
    <property type="protein sequence ID" value="CAE8646518.1"/>
    <property type="molecule type" value="Genomic_DNA"/>
</dbReference>
<reference evidence="2" key="1">
    <citation type="submission" date="2021-02" db="EMBL/GenBank/DDBJ databases">
        <authorList>
            <person name="Dougan E. K."/>
            <person name="Rhodes N."/>
            <person name="Thang M."/>
            <person name="Chan C."/>
        </authorList>
    </citation>
    <scope>NUCLEOTIDE SEQUENCE</scope>
</reference>